<dbReference type="PANTHER" id="PTHR30032">
    <property type="entry name" value="N-ACETYLMURAMOYL-L-ALANINE AMIDASE-RELATED"/>
    <property type="match status" value="1"/>
</dbReference>
<keyword evidence="1" id="KW-0732">Signal</keyword>
<dbReference type="InterPro" id="IPR035940">
    <property type="entry name" value="CAP_sf"/>
</dbReference>
<dbReference type="Proteomes" id="UP000003178">
    <property type="component" value="Unassembled WGS sequence"/>
</dbReference>
<dbReference type="OrthoDB" id="1749656at2"/>
<name>B6FXE6_PEPHT</name>
<feature type="domain" description="SCP" evidence="2">
    <location>
        <begin position="422"/>
        <end position="539"/>
    </location>
</feature>
<evidence type="ECO:0000313" key="3">
    <source>
        <dbReference type="EMBL" id="EEA85796.1"/>
    </source>
</evidence>
<evidence type="ECO:0000259" key="2">
    <source>
        <dbReference type="Pfam" id="PF00188"/>
    </source>
</evidence>
<proteinExistence type="predicted"/>
<gene>
    <name evidence="3" type="ORF">CLOHIR_00545</name>
</gene>
<reference evidence="3 4" key="1">
    <citation type="submission" date="2008-09" db="EMBL/GenBank/DDBJ databases">
        <authorList>
            <person name="Fulton L."/>
            <person name="Clifton S."/>
            <person name="Fulton B."/>
            <person name="Xu J."/>
            <person name="Minx P."/>
            <person name="Pepin K.H."/>
            <person name="Johnson M."/>
            <person name="Thiruvilangam P."/>
            <person name="Bhonagiri V."/>
            <person name="Nash W.E."/>
            <person name="Mardis E.R."/>
            <person name="Wilson R.K."/>
        </authorList>
    </citation>
    <scope>NUCLEOTIDE SEQUENCE [LARGE SCALE GENOMIC DNA]</scope>
    <source>
        <strain evidence="3 4">DSM 13275</strain>
    </source>
</reference>
<sequence length="545" mass="59913">MKFREKASALVLCAVLLGTSIVPVSAANKDEIVGSNRYDTAAKIADRMGNYDTAILVNSDKSLADGLSASSLAGKENAPILLVRQNSIPSETLSRLQNVKKVYIIGGTAAISKNVENQLQGKAIQRIEGKNRIDTSEKVAALVGNYDEAFIVNGNKGEADAMSVAAVAARDKAPILLTNGNSTNQQKRSGVSYYVVGGEAVVSSSLVNKFGAVRLSGSNRYRTNKVVVERFYANSDKLYFTKGDKLVDALTVSSLAKTDGVVFVSSTSDKSILNNKSTLIQVGGMDKSIVDSIFENEDKVDKSSLVVGNDYAEIMRCEDFPFEQYKIKATDIDGTDITHKVKWIGTGGPDEKPLHEIDTSVAGGFPIEFYVTLKDGRVLHEPGFLAVGTDLNDEKPEGNEPSTNINVNSEAYQAEYRKEFYKLINEHRVSKIVQPLTPEYGLERWAYLKSKHMADNNYFDHKYNGQMIDDMYPNEGGSVMLSGENIFYSFGRNLTAKEFAKYSFENWRESDGHNRNMLSSSYNHVGVAVYQSNDGKIYATTDFGW</sequence>
<dbReference type="AlphaFoldDB" id="B6FXE6"/>
<feature type="chain" id="PRO_5002843094" evidence="1">
    <location>
        <begin position="27"/>
        <end position="545"/>
    </location>
</feature>
<dbReference type="Gene3D" id="3.40.50.12090">
    <property type="match status" value="2"/>
</dbReference>
<keyword evidence="4" id="KW-1185">Reference proteome</keyword>
<evidence type="ECO:0000313" key="4">
    <source>
        <dbReference type="Proteomes" id="UP000003178"/>
    </source>
</evidence>
<evidence type="ECO:0000256" key="1">
    <source>
        <dbReference type="SAM" id="SignalP"/>
    </source>
</evidence>
<organism evidence="3 4">
    <name type="scientific">Peptacetobacter hiranonis (strain DSM 13275 / JCM 10541 / KCTC 15199 / TO-931)</name>
    <name type="common">Clostridium hiranonis</name>
    <dbReference type="NCBI Taxonomy" id="500633"/>
    <lineage>
        <taxon>Bacteria</taxon>
        <taxon>Bacillati</taxon>
        <taxon>Bacillota</taxon>
        <taxon>Clostridia</taxon>
        <taxon>Peptostreptococcales</taxon>
        <taxon>Peptostreptococcaceae</taxon>
        <taxon>Peptacetobacter</taxon>
    </lineage>
</organism>
<protein>
    <submittedName>
        <fullName evidence="3">SCP-like protein</fullName>
    </submittedName>
</protein>
<dbReference type="InterPro" id="IPR014044">
    <property type="entry name" value="CAP_dom"/>
</dbReference>
<accession>B6FXE6</accession>
<dbReference type="eggNOG" id="COG2340">
    <property type="taxonomic scope" value="Bacteria"/>
</dbReference>
<dbReference type="SUPFAM" id="SSF55797">
    <property type="entry name" value="PR-1-like"/>
    <property type="match status" value="1"/>
</dbReference>
<dbReference type="InterPro" id="IPR051922">
    <property type="entry name" value="Bact_Sporulation_Assoc"/>
</dbReference>
<comment type="caution">
    <text evidence="3">The sequence shown here is derived from an EMBL/GenBank/DDBJ whole genome shotgun (WGS) entry which is preliminary data.</text>
</comment>
<dbReference type="Pfam" id="PF04122">
    <property type="entry name" value="CW_binding_2"/>
    <property type="match status" value="3"/>
</dbReference>
<reference evidence="3 4" key="2">
    <citation type="submission" date="2008-10" db="EMBL/GenBank/DDBJ databases">
        <title>Draft genome sequence of Clostridium hiranonis (DSM 13275).</title>
        <authorList>
            <person name="Sudarsanam P."/>
            <person name="Ley R."/>
            <person name="Guruge J."/>
            <person name="Turnbaugh P.J."/>
            <person name="Mahowald M."/>
            <person name="Liep D."/>
            <person name="Gordon J."/>
        </authorList>
    </citation>
    <scope>NUCLEOTIDE SEQUENCE [LARGE SCALE GENOMIC DNA]</scope>
    <source>
        <strain evidence="3 4">DSM 13275</strain>
    </source>
</reference>
<dbReference type="Pfam" id="PF00188">
    <property type="entry name" value="CAP"/>
    <property type="match status" value="1"/>
</dbReference>
<dbReference type="PANTHER" id="PTHR30032:SF8">
    <property type="entry name" value="GERMINATION-SPECIFIC N-ACETYLMURAMOYL-L-ALANINE AMIDASE"/>
    <property type="match status" value="1"/>
</dbReference>
<feature type="signal peptide" evidence="1">
    <location>
        <begin position="1"/>
        <end position="26"/>
    </location>
</feature>
<dbReference type="EMBL" id="ABWP01000020">
    <property type="protein sequence ID" value="EEA85796.1"/>
    <property type="molecule type" value="Genomic_DNA"/>
</dbReference>
<dbReference type="STRING" id="500633.CLOHIR_00545"/>
<dbReference type="HOGENOM" id="CLU_028455_3_3_9"/>
<dbReference type="InterPro" id="IPR007253">
    <property type="entry name" value="Cell_wall-bd_2"/>
</dbReference>
<dbReference type="RefSeq" id="WP_006439474.1">
    <property type="nucleotide sequence ID" value="NZ_DS995355.1"/>
</dbReference>
<dbReference type="Gene3D" id="3.40.33.10">
    <property type="entry name" value="CAP"/>
    <property type="match status" value="1"/>
</dbReference>
<dbReference type="CDD" id="cd05379">
    <property type="entry name" value="CAP_bacterial"/>
    <property type="match status" value="1"/>
</dbReference>